<feature type="region of interest" description="Disordered" evidence="1">
    <location>
        <begin position="1"/>
        <end position="30"/>
    </location>
</feature>
<evidence type="ECO:0000313" key="3">
    <source>
        <dbReference type="Proteomes" id="UP000604241"/>
    </source>
</evidence>
<protein>
    <recommendedName>
        <fullName evidence="4">PknH-like extracellular domain-containing protein</fullName>
    </recommendedName>
</protein>
<dbReference type="Proteomes" id="UP000604241">
    <property type="component" value="Unassembled WGS sequence"/>
</dbReference>
<evidence type="ECO:0000256" key="1">
    <source>
        <dbReference type="SAM" id="MobiDB-lite"/>
    </source>
</evidence>
<keyword evidence="3" id="KW-1185">Reference proteome</keyword>
<name>A0ABR8QB03_9CELL</name>
<dbReference type="EMBL" id="JACSQV010000003">
    <property type="protein sequence ID" value="MBD7917618.1"/>
    <property type="molecule type" value="Genomic_DNA"/>
</dbReference>
<accession>A0ABR8QB03</accession>
<comment type="caution">
    <text evidence="2">The sequence shown here is derived from an EMBL/GenBank/DDBJ whole genome shotgun (WGS) entry which is preliminary data.</text>
</comment>
<organism evidence="2 3">
    <name type="scientific">Cellulomonas avistercoris</name>
    <dbReference type="NCBI Taxonomy" id="2762242"/>
    <lineage>
        <taxon>Bacteria</taxon>
        <taxon>Bacillati</taxon>
        <taxon>Actinomycetota</taxon>
        <taxon>Actinomycetes</taxon>
        <taxon>Micrococcales</taxon>
        <taxon>Cellulomonadaceae</taxon>
        <taxon>Cellulomonas</taxon>
    </lineage>
</organism>
<evidence type="ECO:0008006" key="4">
    <source>
        <dbReference type="Google" id="ProtNLM"/>
    </source>
</evidence>
<sequence length="300" mass="31292">MSGTAPEPFDASRTPVGPPTPDDDRDGLPPARPRSRWWLVAVVVAVLAAVLVWRPWDAGDPVPVPTPTPTPTPEVTATPEPSRTPTASAVPAPGADAIFDQATAGSLFATSADLERDVPGAAAGVSRGLEPGSRPWGLPEGASIDPAACTTAVTVVSVPPSVHDATSWVNDELTFEQDVVVLLDPAAARAAFRALVTTVDECPRYTQDVPGAESTRWTAEPALEGQGVFPAIVHDLTAQVDDDTYQQTTGHVLVGNAILTWTATALDASDRQDARAVLGDPAQLSKMVERRALAAVRGLP</sequence>
<dbReference type="RefSeq" id="WP_191780944.1">
    <property type="nucleotide sequence ID" value="NZ_JACSQV010000003.1"/>
</dbReference>
<gene>
    <name evidence="2" type="ORF">H9657_04900</name>
</gene>
<feature type="compositionally biased region" description="Pro residues" evidence="1">
    <location>
        <begin position="62"/>
        <end position="72"/>
    </location>
</feature>
<proteinExistence type="predicted"/>
<evidence type="ECO:0000313" key="2">
    <source>
        <dbReference type="EMBL" id="MBD7917618.1"/>
    </source>
</evidence>
<feature type="region of interest" description="Disordered" evidence="1">
    <location>
        <begin position="57"/>
        <end position="92"/>
    </location>
</feature>
<reference evidence="2 3" key="1">
    <citation type="submission" date="2020-08" db="EMBL/GenBank/DDBJ databases">
        <title>A Genomic Blueprint of the Chicken Gut Microbiome.</title>
        <authorList>
            <person name="Gilroy R."/>
            <person name="Ravi A."/>
            <person name="Getino M."/>
            <person name="Pursley I."/>
            <person name="Horton D.L."/>
            <person name="Alikhan N.-F."/>
            <person name="Baker D."/>
            <person name="Gharbi K."/>
            <person name="Hall N."/>
            <person name="Watson M."/>
            <person name="Adriaenssens E.M."/>
            <person name="Foster-Nyarko E."/>
            <person name="Jarju S."/>
            <person name="Secka A."/>
            <person name="Antonio M."/>
            <person name="Oren A."/>
            <person name="Chaudhuri R."/>
            <person name="La Ragione R.M."/>
            <person name="Hildebrand F."/>
            <person name="Pallen M.J."/>
        </authorList>
    </citation>
    <scope>NUCLEOTIDE SEQUENCE [LARGE SCALE GENOMIC DNA]</scope>
    <source>
        <strain evidence="2 3">Sa3CUA2</strain>
    </source>
</reference>